<organism evidence="2 3">
    <name type="scientific">Halocaridina rubra</name>
    <name type="common">Hawaiian red shrimp</name>
    <dbReference type="NCBI Taxonomy" id="373956"/>
    <lineage>
        <taxon>Eukaryota</taxon>
        <taxon>Metazoa</taxon>
        <taxon>Ecdysozoa</taxon>
        <taxon>Arthropoda</taxon>
        <taxon>Crustacea</taxon>
        <taxon>Multicrustacea</taxon>
        <taxon>Malacostraca</taxon>
        <taxon>Eumalacostraca</taxon>
        <taxon>Eucarida</taxon>
        <taxon>Decapoda</taxon>
        <taxon>Pleocyemata</taxon>
        <taxon>Caridea</taxon>
        <taxon>Atyoidea</taxon>
        <taxon>Atyidae</taxon>
        <taxon>Halocaridina</taxon>
    </lineage>
</organism>
<feature type="compositionally biased region" description="Basic and acidic residues" evidence="1">
    <location>
        <begin position="1512"/>
        <end position="1526"/>
    </location>
</feature>
<feature type="compositionally biased region" description="Low complexity" evidence="1">
    <location>
        <begin position="920"/>
        <end position="946"/>
    </location>
</feature>
<proteinExistence type="predicted"/>
<reference evidence="2 3" key="1">
    <citation type="submission" date="2023-11" db="EMBL/GenBank/DDBJ databases">
        <title>Halocaridina rubra genome assembly.</title>
        <authorList>
            <person name="Smith C."/>
        </authorList>
    </citation>
    <scope>NUCLEOTIDE SEQUENCE [LARGE SCALE GENOMIC DNA]</scope>
    <source>
        <strain evidence="2">EP-1</strain>
        <tissue evidence="2">Whole</tissue>
    </source>
</reference>
<protein>
    <submittedName>
        <fullName evidence="2">Uncharacterized protein</fullName>
    </submittedName>
</protein>
<sequence>TENVCIPGSNYKNVCGQQCLCQNNGVPLCEQTICDEDFEVEGQQCSDYTYFKKDRMNWCRCEFGVTTCTDHRHCQQHDIPFLSPIFGSRESVVLHLLQSMASDNTSSTVTSSTSTVSISKTKESDLITNLTTAATVSQKVAEALAVPRNTTSDISEKTFIPTTSEKIISVTSLSSSTTKVPHESRGTTFVAPTVTEEQAVSSPLDTLLLISPSVKEEAIASITANDTSTAVSSISEKLAESVTPSIRMETINVTTVETSASATSQTITKETAVSASSTHSEITTKRVTQEPTASATVGSSNIFSIQTGSVSSSSPVTCLSTIPSRVTEELHMSKSPSVSANWTIVPSISTRKLDITTASASLSSSVVSSSESHKSPSQKEMTSKSGNITSPEPFATSSIVTSASALPAATKILTVSSSPMVTEASAERGTVTSVSSGKSYMTQNLALSGNVSSALPVSKVITSVPAASKYATSPTTILSSELAESIIVPGVIDKATVPPYNIQASHTPQNLANMSITTAIKTSSSTDFSYVSELLGTTKATAVTDNELEISTMVSSLAGMTNVINATTVSDTVTYESTVSQGFTETEAPENVTSAFITQGILTETPKSATAKSSSDMSRRVTTAPDITAPESQFKTTAPTIPPKLTEQSVSATGALRTTKVSAVTDEDTSTSTLSPVVTGPLAMSRNVSTVPGISKTRVTEVPAVSLNIASATTATPSDLQITEIFLNKTSVSARSPYHASVSTLPSTVTESSVASLYVVADSESSLTTGKDLDSLKNITFPSMLSSSVPDETTTSATKTSIPFTLLRTKSPSIPVKTSYTSGVITDAPSVLPSSTAAIATAKLSPNMTDITPIETLSTTSTRVTEISKTSATASSIGTTATASFKGTSTTASFKGPATAALSTERSTAESSKEPSITASTKGESTTLSSKSTSTTISTTVIPKTSHLPYDADESDRPSKRVTAYPKSTPTYTKSMVSLENDMLPTILSINVSESTTPATNITFAVNASAYVSGTSTLRVSRSTSSVLPSVTHTSLTPTVLHSSTSLIKDAGTLTTIVKNTSDTAELRNITTILTPSSKLSIAPIATTTVSLSSIAPSVTKEENASTAIDVLSTASHISPTVSKEQATSADVIFSLPTSPKTMEELHISSTNITSMTPTMFRIIASTTSPNKSDTSVSVRDINIPSSTLLSKTDASTTSIDISLISMTKPSTANLVSDKTSVTDSIAVAEPPSSRSPKLLNITESSVTPTYVSPETKLSYRNTDTPSISTISFAPSERETAISSSDAGKDVSESTVLPKMTETLTAITGITPVSTISSRTTEVQDLLESMYPTSLTSPLVEEKTVASENISLENMASLSTIKTSSVSEADTSALEISSIRETTALSESNASTSTASHSINYITPYVITEIDVPVNVTESPDVIAYMPATSTISQIMKVTASTSDNATYTQSAMPSVTETQQKSDEEHLVTAVPQPKTPLSTTSIYAASTSSSMAEMSHALTNVTPESTLASDEIKSSTESDTRPDKEILSQTSVKSHMESPVASTLLFTLTESQDISAATVSVNATSIPSAVTYMTQKHSTLDKAASTSAVSQTLKEMSTKSTISSMGETSLASADLAQESTTTSRIIKSSMETKSLPVLEMLNQTTATSYMESSGAASLPLTVTKLPDELDNVSSTSTLSPSMKITSNVSIKATSIPFTTSNVTERQSKLDEGTFTSTVSQILTEMSDVSKGVSDESSSSLEQTIISRPQTESFDLQTDTTKEKDVFTTKRAVTFATITTPEESLKGINVSSAASLEPNLEAYVTSETLQLLSTSEKPDSSLSSTALFSDEASTLVTNAPSIFYENATSTYISDSPAKSMLSSSVSFASPPGTMQTQTIKEDTAQAEVTDHSTLTVLQELAEPYTAKIITPSKHDEAVTESTLLTSDTSPSTSLPATNVQAPSTATKSTKPTVAKLIASTIIPVGTASFVPFKSSEHTLLTTEIPIFKAESSSSTALHTKLPAAQTAELVKVPFATDAPLSTTTAKCICPPVVEETTKPKLPLPPPPTTVLYQEIIHSCHIMLIYSRQTNITNILQ</sequence>
<feature type="region of interest" description="Disordered" evidence="1">
    <location>
        <begin position="1920"/>
        <end position="1946"/>
    </location>
</feature>
<evidence type="ECO:0000313" key="3">
    <source>
        <dbReference type="Proteomes" id="UP001381693"/>
    </source>
</evidence>
<feature type="non-terminal residue" evidence="2">
    <location>
        <position position="1"/>
    </location>
</feature>
<feature type="region of interest" description="Disordered" evidence="1">
    <location>
        <begin position="364"/>
        <end position="391"/>
    </location>
</feature>
<name>A0AAN8ZZ64_HALRR</name>
<evidence type="ECO:0000313" key="2">
    <source>
        <dbReference type="EMBL" id="KAK7069233.1"/>
    </source>
</evidence>
<feature type="compositionally biased region" description="Polar residues" evidence="1">
    <location>
        <begin position="1936"/>
        <end position="1946"/>
    </location>
</feature>
<dbReference type="EMBL" id="JAXCGZ010016994">
    <property type="protein sequence ID" value="KAK7069233.1"/>
    <property type="molecule type" value="Genomic_DNA"/>
</dbReference>
<feature type="non-terminal residue" evidence="2">
    <location>
        <position position="2077"/>
    </location>
</feature>
<feature type="region of interest" description="Disordered" evidence="1">
    <location>
        <begin position="894"/>
        <end position="968"/>
    </location>
</feature>
<comment type="caution">
    <text evidence="2">The sequence shown here is derived from an EMBL/GenBank/DDBJ whole genome shotgun (WGS) entry which is preliminary data.</text>
</comment>
<feature type="compositionally biased region" description="Low complexity" evidence="1">
    <location>
        <begin position="1920"/>
        <end position="1935"/>
    </location>
</feature>
<feature type="region of interest" description="Disordered" evidence="1">
    <location>
        <begin position="1503"/>
        <end position="1526"/>
    </location>
</feature>
<evidence type="ECO:0000256" key="1">
    <source>
        <dbReference type="SAM" id="MobiDB-lite"/>
    </source>
</evidence>
<keyword evidence="3" id="KW-1185">Reference proteome</keyword>
<feature type="region of interest" description="Disordered" evidence="1">
    <location>
        <begin position="274"/>
        <end position="293"/>
    </location>
</feature>
<gene>
    <name evidence="2" type="ORF">SK128_001203</name>
</gene>
<feature type="compositionally biased region" description="Polar residues" evidence="1">
    <location>
        <begin position="378"/>
        <end position="391"/>
    </location>
</feature>
<dbReference type="Proteomes" id="UP001381693">
    <property type="component" value="Unassembled WGS sequence"/>
</dbReference>
<accession>A0AAN8ZZ64</accession>